<keyword evidence="3" id="KW-1185">Reference proteome</keyword>
<evidence type="ECO:0000313" key="3">
    <source>
        <dbReference type="Proteomes" id="UP000887581"/>
    </source>
</evidence>
<evidence type="ECO:0000259" key="2">
    <source>
        <dbReference type="PROSITE" id="PS00028"/>
    </source>
</evidence>
<organism evidence="3 4">
    <name type="scientific">Setaria digitata</name>
    <dbReference type="NCBI Taxonomy" id="48799"/>
    <lineage>
        <taxon>Eukaryota</taxon>
        <taxon>Metazoa</taxon>
        <taxon>Ecdysozoa</taxon>
        <taxon>Nematoda</taxon>
        <taxon>Chromadorea</taxon>
        <taxon>Rhabditida</taxon>
        <taxon>Spirurina</taxon>
        <taxon>Spiruromorpha</taxon>
        <taxon>Filarioidea</taxon>
        <taxon>Setariidae</taxon>
        <taxon>Setaria</taxon>
    </lineage>
</organism>
<evidence type="ECO:0000256" key="1">
    <source>
        <dbReference type="SAM" id="SignalP"/>
    </source>
</evidence>
<dbReference type="InterPro" id="IPR013087">
    <property type="entry name" value="Znf_C2H2_type"/>
</dbReference>
<accession>A0A915PHX9</accession>
<evidence type="ECO:0000313" key="4">
    <source>
        <dbReference type="WBParaSite" id="sdigi.contig1003.g10106.t1"/>
    </source>
</evidence>
<dbReference type="AlphaFoldDB" id="A0A915PHX9"/>
<dbReference type="PROSITE" id="PS00028">
    <property type="entry name" value="ZINC_FINGER_C2H2_1"/>
    <property type="match status" value="1"/>
</dbReference>
<dbReference type="Proteomes" id="UP000887581">
    <property type="component" value="Unplaced"/>
</dbReference>
<feature type="signal peptide" evidence="1">
    <location>
        <begin position="1"/>
        <end position="21"/>
    </location>
</feature>
<name>A0A915PHX9_9BILA</name>
<sequence length="201" mass="22894">MIINLLLLFVYHSFLLQRSRTIYVPVAHEECSRPVEDVPEAFRVPAVEGLPERFRKLLVAPHVDSYTVVGNGSRWTGILCGFCAKEFGMLKGWRIHAAKMHTGNAFVKSVAISSIRHLILPRRKLERLWNSTSWSGAPWLQRPWCVTIALSSPMMIADVRLHPTLANFCGPVLAQVIKSVQLGPERFFCEKKKEKTEKEKK</sequence>
<reference evidence="4" key="1">
    <citation type="submission" date="2022-11" db="UniProtKB">
        <authorList>
            <consortium name="WormBaseParasite"/>
        </authorList>
    </citation>
    <scope>IDENTIFICATION</scope>
</reference>
<proteinExistence type="predicted"/>
<dbReference type="WBParaSite" id="sdigi.contig1003.g10106.t1">
    <property type="protein sequence ID" value="sdigi.contig1003.g10106.t1"/>
    <property type="gene ID" value="sdigi.contig1003.g10106"/>
</dbReference>
<protein>
    <submittedName>
        <fullName evidence="4">C2H2-type domain-containing protein</fullName>
    </submittedName>
</protein>
<keyword evidence="1" id="KW-0732">Signal</keyword>
<feature type="chain" id="PRO_5037769901" evidence="1">
    <location>
        <begin position="22"/>
        <end position="201"/>
    </location>
</feature>
<feature type="domain" description="C2H2-type" evidence="2">
    <location>
        <begin position="80"/>
        <end position="101"/>
    </location>
</feature>